<name>A0A9R1XLB9_LACSA</name>
<comment type="caution">
    <text evidence="1">The sequence shown here is derived from an EMBL/GenBank/DDBJ whole genome shotgun (WGS) entry which is preliminary data.</text>
</comment>
<sequence>MIAFYQKLKAITSKRLQKLHAKHILRVVLAVPRGQVQTTLLGADMDLKVSENGEEEAMDDKQKKNFNGEQESIRLKRNDGITNNEIKKSEKIKIQSVSLDNFFY</sequence>
<proteinExistence type="predicted"/>
<dbReference type="Proteomes" id="UP000235145">
    <property type="component" value="Unassembled WGS sequence"/>
</dbReference>
<dbReference type="EMBL" id="NBSK02000003">
    <property type="protein sequence ID" value="KAJ0219010.1"/>
    <property type="molecule type" value="Genomic_DNA"/>
</dbReference>
<dbReference type="AlphaFoldDB" id="A0A9R1XLB9"/>
<gene>
    <name evidence="1" type="ORF">LSAT_V11C300109500</name>
</gene>
<protein>
    <submittedName>
        <fullName evidence="1">Uncharacterized protein</fullName>
    </submittedName>
</protein>
<organism evidence="1 2">
    <name type="scientific">Lactuca sativa</name>
    <name type="common">Garden lettuce</name>
    <dbReference type="NCBI Taxonomy" id="4236"/>
    <lineage>
        <taxon>Eukaryota</taxon>
        <taxon>Viridiplantae</taxon>
        <taxon>Streptophyta</taxon>
        <taxon>Embryophyta</taxon>
        <taxon>Tracheophyta</taxon>
        <taxon>Spermatophyta</taxon>
        <taxon>Magnoliopsida</taxon>
        <taxon>eudicotyledons</taxon>
        <taxon>Gunneridae</taxon>
        <taxon>Pentapetalae</taxon>
        <taxon>asterids</taxon>
        <taxon>campanulids</taxon>
        <taxon>Asterales</taxon>
        <taxon>Asteraceae</taxon>
        <taxon>Cichorioideae</taxon>
        <taxon>Cichorieae</taxon>
        <taxon>Lactucinae</taxon>
        <taxon>Lactuca</taxon>
    </lineage>
</organism>
<keyword evidence="2" id="KW-1185">Reference proteome</keyword>
<reference evidence="1 2" key="1">
    <citation type="journal article" date="2017" name="Nat. Commun.">
        <title>Genome assembly with in vitro proximity ligation data and whole-genome triplication in lettuce.</title>
        <authorList>
            <person name="Reyes-Chin-Wo S."/>
            <person name="Wang Z."/>
            <person name="Yang X."/>
            <person name="Kozik A."/>
            <person name="Arikit S."/>
            <person name="Song C."/>
            <person name="Xia L."/>
            <person name="Froenicke L."/>
            <person name="Lavelle D.O."/>
            <person name="Truco M.J."/>
            <person name="Xia R."/>
            <person name="Zhu S."/>
            <person name="Xu C."/>
            <person name="Xu H."/>
            <person name="Xu X."/>
            <person name="Cox K."/>
            <person name="Korf I."/>
            <person name="Meyers B.C."/>
            <person name="Michelmore R.W."/>
        </authorList>
    </citation>
    <scope>NUCLEOTIDE SEQUENCE [LARGE SCALE GENOMIC DNA]</scope>
    <source>
        <strain evidence="2">cv. Salinas</strain>
        <tissue evidence="1">Seedlings</tissue>
    </source>
</reference>
<evidence type="ECO:0000313" key="2">
    <source>
        <dbReference type="Proteomes" id="UP000235145"/>
    </source>
</evidence>
<evidence type="ECO:0000313" key="1">
    <source>
        <dbReference type="EMBL" id="KAJ0219010.1"/>
    </source>
</evidence>
<accession>A0A9R1XLB9</accession>